<organism evidence="1 2">
    <name type="scientific">Cuscuta campestris</name>
    <dbReference type="NCBI Taxonomy" id="132261"/>
    <lineage>
        <taxon>Eukaryota</taxon>
        <taxon>Viridiplantae</taxon>
        <taxon>Streptophyta</taxon>
        <taxon>Embryophyta</taxon>
        <taxon>Tracheophyta</taxon>
        <taxon>Spermatophyta</taxon>
        <taxon>Magnoliopsida</taxon>
        <taxon>eudicotyledons</taxon>
        <taxon>Gunneridae</taxon>
        <taxon>Pentapetalae</taxon>
        <taxon>asterids</taxon>
        <taxon>lamiids</taxon>
        <taxon>Solanales</taxon>
        <taxon>Convolvulaceae</taxon>
        <taxon>Cuscuteae</taxon>
        <taxon>Cuscuta</taxon>
        <taxon>Cuscuta subgen. Grammica</taxon>
        <taxon>Cuscuta sect. Cleistogrammica</taxon>
    </lineage>
</organism>
<sequence length="68" mass="7854">MLTRRRALDTRRPTGELSLVEFVRPCLTRINKLFEILDPRMEGQYSKKTAALVAHLVASTKTQRQDLL</sequence>
<gene>
    <name evidence="1" type="ORF">CCAM_LOCUS5932</name>
</gene>
<reference evidence="1 2" key="1">
    <citation type="submission" date="2018-04" db="EMBL/GenBank/DDBJ databases">
        <authorList>
            <person name="Vogel A."/>
        </authorList>
    </citation>
    <scope>NUCLEOTIDE SEQUENCE [LARGE SCALE GENOMIC DNA]</scope>
</reference>
<dbReference type="EMBL" id="OOIL02000370">
    <property type="protein sequence ID" value="VFQ64156.1"/>
    <property type="molecule type" value="Genomic_DNA"/>
</dbReference>
<accession>A0A484KPZ6</accession>
<dbReference type="Proteomes" id="UP000595140">
    <property type="component" value="Unassembled WGS sequence"/>
</dbReference>
<name>A0A484KPZ6_9ASTE</name>
<evidence type="ECO:0000313" key="2">
    <source>
        <dbReference type="Proteomes" id="UP000595140"/>
    </source>
</evidence>
<protein>
    <submittedName>
        <fullName evidence="1">Uncharacterized protein</fullName>
    </submittedName>
</protein>
<dbReference type="OrthoDB" id="4062651at2759"/>
<keyword evidence="2" id="KW-1185">Reference proteome</keyword>
<proteinExistence type="predicted"/>
<dbReference type="AlphaFoldDB" id="A0A484KPZ6"/>
<evidence type="ECO:0000313" key="1">
    <source>
        <dbReference type="EMBL" id="VFQ64156.1"/>
    </source>
</evidence>